<name>A0A9D4LRB2_DREPO</name>
<proteinExistence type="predicted"/>
<evidence type="ECO:0000313" key="2">
    <source>
        <dbReference type="Proteomes" id="UP000828390"/>
    </source>
</evidence>
<protein>
    <submittedName>
        <fullName evidence="1">Uncharacterized protein</fullName>
    </submittedName>
</protein>
<sequence length="76" mass="8895">MDNMVWILTTRCGCGQHGMNMDNTVWIWTTRCGYGQYVLDLDNTVWIWTTGCGFLQHGDHVKFLYGNIIPFDYKIE</sequence>
<organism evidence="1 2">
    <name type="scientific">Dreissena polymorpha</name>
    <name type="common">Zebra mussel</name>
    <name type="synonym">Mytilus polymorpha</name>
    <dbReference type="NCBI Taxonomy" id="45954"/>
    <lineage>
        <taxon>Eukaryota</taxon>
        <taxon>Metazoa</taxon>
        <taxon>Spiralia</taxon>
        <taxon>Lophotrochozoa</taxon>
        <taxon>Mollusca</taxon>
        <taxon>Bivalvia</taxon>
        <taxon>Autobranchia</taxon>
        <taxon>Heteroconchia</taxon>
        <taxon>Euheterodonta</taxon>
        <taxon>Imparidentia</taxon>
        <taxon>Neoheterodontei</taxon>
        <taxon>Myida</taxon>
        <taxon>Dreissenoidea</taxon>
        <taxon>Dreissenidae</taxon>
        <taxon>Dreissena</taxon>
    </lineage>
</organism>
<reference evidence="1" key="2">
    <citation type="submission" date="2020-11" db="EMBL/GenBank/DDBJ databases">
        <authorList>
            <person name="McCartney M.A."/>
            <person name="Auch B."/>
            <person name="Kono T."/>
            <person name="Mallez S."/>
            <person name="Becker A."/>
            <person name="Gohl D.M."/>
            <person name="Silverstein K.A.T."/>
            <person name="Koren S."/>
            <person name="Bechman K.B."/>
            <person name="Herman A."/>
            <person name="Abrahante J.E."/>
            <person name="Garbe J."/>
        </authorList>
    </citation>
    <scope>NUCLEOTIDE SEQUENCE</scope>
    <source>
        <strain evidence="1">Duluth1</strain>
        <tissue evidence="1">Whole animal</tissue>
    </source>
</reference>
<reference evidence="1" key="1">
    <citation type="journal article" date="2019" name="bioRxiv">
        <title>The Genome of the Zebra Mussel, Dreissena polymorpha: A Resource for Invasive Species Research.</title>
        <authorList>
            <person name="McCartney M.A."/>
            <person name="Auch B."/>
            <person name="Kono T."/>
            <person name="Mallez S."/>
            <person name="Zhang Y."/>
            <person name="Obille A."/>
            <person name="Becker A."/>
            <person name="Abrahante J.E."/>
            <person name="Garbe J."/>
            <person name="Badalamenti J.P."/>
            <person name="Herman A."/>
            <person name="Mangelson H."/>
            <person name="Liachko I."/>
            <person name="Sullivan S."/>
            <person name="Sone E.D."/>
            <person name="Koren S."/>
            <person name="Silverstein K.A.T."/>
            <person name="Beckman K.B."/>
            <person name="Gohl D.M."/>
        </authorList>
    </citation>
    <scope>NUCLEOTIDE SEQUENCE</scope>
    <source>
        <strain evidence="1">Duluth1</strain>
        <tissue evidence="1">Whole animal</tissue>
    </source>
</reference>
<dbReference type="Proteomes" id="UP000828390">
    <property type="component" value="Unassembled WGS sequence"/>
</dbReference>
<keyword evidence="2" id="KW-1185">Reference proteome</keyword>
<accession>A0A9D4LRB2</accession>
<dbReference type="EMBL" id="JAIWYP010000002">
    <property type="protein sequence ID" value="KAH3863542.1"/>
    <property type="molecule type" value="Genomic_DNA"/>
</dbReference>
<gene>
    <name evidence="1" type="ORF">DPMN_026532</name>
</gene>
<evidence type="ECO:0000313" key="1">
    <source>
        <dbReference type="EMBL" id="KAH3863542.1"/>
    </source>
</evidence>
<comment type="caution">
    <text evidence="1">The sequence shown here is derived from an EMBL/GenBank/DDBJ whole genome shotgun (WGS) entry which is preliminary data.</text>
</comment>
<dbReference type="AlphaFoldDB" id="A0A9D4LRB2"/>